<reference evidence="3" key="1">
    <citation type="submission" date="2017-06" db="EMBL/GenBank/DDBJ databases">
        <title>Whole genome sequence of Laribacter hongkongensis LHGZ1.</title>
        <authorList>
            <person name="Chen D."/>
            <person name="Wu H."/>
            <person name="Chen J."/>
        </authorList>
    </citation>
    <scope>NUCLEOTIDE SEQUENCE [LARGE SCALE GENOMIC DNA]</scope>
    <source>
        <strain evidence="3">LHGZ1</strain>
    </source>
</reference>
<dbReference type="EMBL" id="CP022115">
    <property type="protein sequence ID" value="ASJ23686.1"/>
    <property type="molecule type" value="Genomic_DNA"/>
</dbReference>
<dbReference type="AlphaFoldDB" id="A0A248LGZ2"/>
<dbReference type="Pfam" id="PF08241">
    <property type="entry name" value="Methyltransf_11"/>
    <property type="match status" value="1"/>
</dbReference>
<gene>
    <name evidence="2" type="ORF">LHGZ1_0855</name>
</gene>
<dbReference type="InterPro" id="IPR013216">
    <property type="entry name" value="Methyltransf_11"/>
</dbReference>
<protein>
    <submittedName>
        <fullName evidence="2">Methyltransferase type 11</fullName>
    </submittedName>
</protein>
<evidence type="ECO:0000313" key="2">
    <source>
        <dbReference type="EMBL" id="ASJ23686.1"/>
    </source>
</evidence>
<accession>A0A248LGZ2</accession>
<dbReference type="OrthoDB" id="6191410at2"/>
<sequence>MNHASSSSGGASPLALSQWLASPLGRYVLAREQAFYDKAVADCFGYRAVQLGWTGVPLMRCNRIPWQCLVGQTGLAGVQALPYQLPFATRSLDLLLMPHTLDFSAHPRETLREAERVLAPEGRLVLTGFNPVSLFGLRRVWSRRQAPWNAHFLSLRRLKDWLELLDFDLASGAFLCYAPPTGSEEWRSRFRFMESAGDRWWPAASGVYALHAIKRVRGMRLIRPGWSLRRPIIAVPQPEQPAVTSREGQQNEPKA</sequence>
<dbReference type="SUPFAM" id="SSF53335">
    <property type="entry name" value="S-adenosyl-L-methionine-dependent methyltransferases"/>
    <property type="match status" value="1"/>
</dbReference>
<keyword evidence="2" id="KW-0808">Transferase</keyword>
<dbReference type="Gene3D" id="3.40.50.150">
    <property type="entry name" value="Vaccinia Virus protein VP39"/>
    <property type="match status" value="1"/>
</dbReference>
<evidence type="ECO:0000313" key="3">
    <source>
        <dbReference type="Proteomes" id="UP000197424"/>
    </source>
</evidence>
<organism evidence="2 3">
    <name type="scientific">Laribacter hongkongensis</name>
    <dbReference type="NCBI Taxonomy" id="168471"/>
    <lineage>
        <taxon>Bacteria</taxon>
        <taxon>Pseudomonadati</taxon>
        <taxon>Pseudomonadota</taxon>
        <taxon>Betaproteobacteria</taxon>
        <taxon>Neisseriales</taxon>
        <taxon>Aquaspirillaceae</taxon>
        <taxon>Laribacter</taxon>
    </lineage>
</organism>
<name>A0A248LGZ2_9NEIS</name>
<dbReference type="GO" id="GO:0008757">
    <property type="term" value="F:S-adenosylmethionine-dependent methyltransferase activity"/>
    <property type="evidence" value="ECO:0007669"/>
    <property type="project" value="InterPro"/>
</dbReference>
<feature type="domain" description="Methyltransferase type 11" evidence="1">
    <location>
        <begin position="78"/>
        <end position="126"/>
    </location>
</feature>
<dbReference type="Proteomes" id="UP000197424">
    <property type="component" value="Chromosome"/>
</dbReference>
<proteinExistence type="predicted"/>
<keyword evidence="2" id="KW-0489">Methyltransferase</keyword>
<dbReference type="GO" id="GO:0032259">
    <property type="term" value="P:methylation"/>
    <property type="evidence" value="ECO:0007669"/>
    <property type="project" value="UniProtKB-KW"/>
</dbReference>
<dbReference type="InterPro" id="IPR029063">
    <property type="entry name" value="SAM-dependent_MTases_sf"/>
</dbReference>
<evidence type="ECO:0000259" key="1">
    <source>
        <dbReference type="Pfam" id="PF08241"/>
    </source>
</evidence>
<dbReference type="RefSeq" id="WP_088861891.1">
    <property type="nucleotide sequence ID" value="NZ_CP022115.1"/>
</dbReference>